<proteinExistence type="predicted"/>
<feature type="compositionally biased region" description="Low complexity" evidence="1">
    <location>
        <begin position="179"/>
        <end position="188"/>
    </location>
</feature>
<feature type="region of interest" description="Disordered" evidence="1">
    <location>
        <begin position="329"/>
        <end position="474"/>
    </location>
</feature>
<name>A0AAJ0GP43_9PEZI</name>
<feature type="compositionally biased region" description="Basic and acidic residues" evidence="1">
    <location>
        <begin position="911"/>
        <end position="929"/>
    </location>
</feature>
<reference evidence="2" key="1">
    <citation type="journal article" date="2023" name="Mol. Phylogenet. Evol.">
        <title>Genome-scale phylogeny and comparative genomics of the fungal order Sordariales.</title>
        <authorList>
            <person name="Hensen N."/>
            <person name="Bonometti L."/>
            <person name="Westerberg I."/>
            <person name="Brannstrom I.O."/>
            <person name="Guillou S."/>
            <person name="Cros-Aarteil S."/>
            <person name="Calhoun S."/>
            <person name="Haridas S."/>
            <person name="Kuo A."/>
            <person name="Mondo S."/>
            <person name="Pangilinan J."/>
            <person name="Riley R."/>
            <person name="LaButti K."/>
            <person name="Andreopoulos B."/>
            <person name="Lipzen A."/>
            <person name="Chen C."/>
            <person name="Yan M."/>
            <person name="Daum C."/>
            <person name="Ng V."/>
            <person name="Clum A."/>
            <person name="Steindorff A."/>
            <person name="Ohm R.A."/>
            <person name="Martin F."/>
            <person name="Silar P."/>
            <person name="Natvig D.O."/>
            <person name="Lalanne C."/>
            <person name="Gautier V."/>
            <person name="Ament-Velasquez S.L."/>
            <person name="Kruys A."/>
            <person name="Hutchinson M.I."/>
            <person name="Powell A.J."/>
            <person name="Barry K."/>
            <person name="Miller A.N."/>
            <person name="Grigoriev I.V."/>
            <person name="Debuchy R."/>
            <person name="Gladieux P."/>
            <person name="Hiltunen Thoren M."/>
            <person name="Johannesson H."/>
        </authorList>
    </citation>
    <scope>NUCLEOTIDE SEQUENCE</scope>
    <source>
        <strain evidence="2">CBS 333.67</strain>
    </source>
</reference>
<feature type="region of interest" description="Disordered" evidence="1">
    <location>
        <begin position="1"/>
        <end position="253"/>
    </location>
</feature>
<feature type="compositionally biased region" description="Basic residues" evidence="1">
    <location>
        <begin position="459"/>
        <end position="468"/>
    </location>
</feature>
<dbReference type="AlphaFoldDB" id="A0AAJ0GP43"/>
<dbReference type="Pfam" id="PF11489">
    <property type="entry name" value="Aim21"/>
    <property type="match status" value="1"/>
</dbReference>
<feature type="compositionally biased region" description="Polar residues" evidence="1">
    <location>
        <begin position="64"/>
        <end position="83"/>
    </location>
</feature>
<feature type="compositionally biased region" description="Basic and acidic residues" evidence="1">
    <location>
        <begin position="867"/>
        <end position="895"/>
    </location>
</feature>
<feature type="compositionally biased region" description="Basic and acidic residues" evidence="1">
    <location>
        <begin position="814"/>
        <end position="832"/>
    </location>
</feature>
<organism evidence="2 3">
    <name type="scientific">Chaetomium strumarium</name>
    <dbReference type="NCBI Taxonomy" id="1170767"/>
    <lineage>
        <taxon>Eukaryota</taxon>
        <taxon>Fungi</taxon>
        <taxon>Dikarya</taxon>
        <taxon>Ascomycota</taxon>
        <taxon>Pezizomycotina</taxon>
        <taxon>Sordariomycetes</taxon>
        <taxon>Sordariomycetidae</taxon>
        <taxon>Sordariales</taxon>
        <taxon>Chaetomiaceae</taxon>
        <taxon>Chaetomium</taxon>
    </lineage>
</organism>
<feature type="compositionally biased region" description="Polar residues" evidence="1">
    <location>
        <begin position="588"/>
        <end position="598"/>
    </location>
</feature>
<gene>
    <name evidence="2" type="ORF">B0T15DRAFT_560272</name>
</gene>
<dbReference type="RefSeq" id="XP_062719080.1">
    <property type="nucleotide sequence ID" value="XM_062870526.1"/>
</dbReference>
<keyword evidence="3" id="KW-1185">Reference proteome</keyword>
<feature type="compositionally biased region" description="Basic and acidic residues" evidence="1">
    <location>
        <begin position="638"/>
        <end position="660"/>
    </location>
</feature>
<feature type="region of interest" description="Disordered" evidence="1">
    <location>
        <begin position="793"/>
        <end position="929"/>
    </location>
</feature>
<dbReference type="Proteomes" id="UP001273166">
    <property type="component" value="Unassembled WGS sequence"/>
</dbReference>
<dbReference type="EMBL" id="JAUDZG010000006">
    <property type="protein sequence ID" value="KAK3303300.1"/>
    <property type="molecule type" value="Genomic_DNA"/>
</dbReference>
<reference evidence="2" key="2">
    <citation type="submission" date="2023-06" db="EMBL/GenBank/DDBJ databases">
        <authorList>
            <consortium name="Lawrence Berkeley National Laboratory"/>
            <person name="Mondo S.J."/>
            <person name="Hensen N."/>
            <person name="Bonometti L."/>
            <person name="Westerberg I."/>
            <person name="Brannstrom I.O."/>
            <person name="Guillou S."/>
            <person name="Cros-Aarteil S."/>
            <person name="Calhoun S."/>
            <person name="Haridas S."/>
            <person name="Kuo A."/>
            <person name="Pangilinan J."/>
            <person name="Riley R."/>
            <person name="Labutti K."/>
            <person name="Andreopoulos B."/>
            <person name="Lipzen A."/>
            <person name="Chen C."/>
            <person name="Yanf M."/>
            <person name="Daum C."/>
            <person name="Ng V."/>
            <person name="Clum A."/>
            <person name="Steindorff A."/>
            <person name="Ohm R."/>
            <person name="Martin F."/>
            <person name="Silar P."/>
            <person name="Natvig D."/>
            <person name="Lalanne C."/>
            <person name="Gautier V."/>
            <person name="Ament-Velasquez S.L."/>
            <person name="Kruys A."/>
            <person name="Hutchinson M.I."/>
            <person name="Powell A.J."/>
            <person name="Barry K."/>
            <person name="Miller A.N."/>
            <person name="Grigoriev I.V."/>
            <person name="Debuchy R."/>
            <person name="Gladieux P."/>
            <person name="Thoren M.H."/>
            <person name="Johannesson H."/>
        </authorList>
    </citation>
    <scope>NUCLEOTIDE SEQUENCE</scope>
    <source>
        <strain evidence="2">CBS 333.67</strain>
    </source>
</reference>
<protein>
    <submittedName>
        <fullName evidence="2">Altered inheritance of mitochondria protein 21</fullName>
    </submittedName>
</protein>
<dbReference type="InterPro" id="IPR021582">
    <property type="entry name" value="Aim21"/>
</dbReference>
<dbReference type="GeneID" id="87889355"/>
<evidence type="ECO:0000256" key="1">
    <source>
        <dbReference type="SAM" id="MobiDB-lite"/>
    </source>
</evidence>
<feature type="region of interest" description="Disordered" evidence="1">
    <location>
        <begin position="490"/>
        <end position="781"/>
    </location>
</feature>
<comment type="caution">
    <text evidence="2">The sequence shown here is derived from an EMBL/GenBank/DDBJ whole genome shotgun (WGS) entry which is preliminary data.</text>
</comment>
<evidence type="ECO:0000313" key="3">
    <source>
        <dbReference type="Proteomes" id="UP001273166"/>
    </source>
</evidence>
<accession>A0AAJ0GP43</accession>
<feature type="compositionally biased region" description="Basic and acidic residues" evidence="1">
    <location>
        <begin position="439"/>
        <end position="458"/>
    </location>
</feature>
<feature type="compositionally biased region" description="Basic and acidic residues" evidence="1">
    <location>
        <begin position="770"/>
        <end position="781"/>
    </location>
</feature>
<feature type="compositionally biased region" description="Low complexity" evidence="1">
    <location>
        <begin position="759"/>
        <end position="769"/>
    </location>
</feature>
<feature type="compositionally biased region" description="Polar residues" evidence="1">
    <location>
        <begin position="161"/>
        <end position="172"/>
    </location>
</feature>
<feature type="compositionally biased region" description="Basic and acidic residues" evidence="1">
    <location>
        <begin position="740"/>
        <end position="751"/>
    </location>
</feature>
<sequence length="929" mass="100472">MSAATAKPPAIPPRPSRGQEKTSTSGPMVPPRPNRRFQRSVSPNPDRFAPSPLNDTAFLKPGKSQPSYLSNNSDPIPRSTSVDLPSLGEEGKEYAGLAEELSSSNEGSADPEQTRTVPEDLKLHAPKPSLPAESAKQRVMAVTRTDSERAASFGIGRPSSVEDSTPALPSNRSLKKKASTTSQLSAASSHHDDEHGIPQIGQQVPMLKYAGDVQAPSPAPAAEGGAGKHHKRRTSSRGNLPPGSYGLHGHGVAPQDKLEKAYYEKHPDLLKKEHVPHHYDRPNDFSMSRDDLDKIVKETASRGSGLGVKNYAATPSDQVGWQALEETASRIASPDNTSPELKTTPIHVDEPGRPRSVMFSDTESVNAEEVERPYKAPILAEDEIAKDPSGYDHQPAVEPPVHGVEEPSSRPTSRPTSLYKETSFELRSTPLEDVEEYEPLFKDDEKQEPKKPAEEAKPKKNHHNHPHRFPSADIWEDAPSSVFYTAEVSTPELFDEQEKPVPSTVPPPREGETPAQAFARHQEELAEREARGQKTNGFLPLLPAAAKTQKPLWAQHQKHLTPEAAPRRPGMQQRFPSRDVWEDVPDSLNLQTTVSTPQQEEEVPSPADNIKPPELPSERPTQAAKPSSEPAAGAKPSIPDRPKPRQASVDDKPAIPERPKPQIPARPAKAGPTSGGLEPAEAAAPPPKQKPAVPARPMGSKIAALAGGFMNDLNRRLQLGPQAPPSTKKEEPAEEEEKEEKEKAPLSDVRKGRARGPQRRAPASSSSAPKAEEEKTEKREVVTFAFSSAVTFFEIDPDEGTVSVHAGGVSEAQPAEKSEEVAEDKKNGEEKGAGVAEASSVPGAFPAEEGEKKEDVTAPAPAPAEAETEKEQATEAKAEAKAEPEAEAESEKQETKSLATNMAGETLVSEQIKKDDEHQEVEPVKVVEN</sequence>
<feature type="compositionally biased region" description="Basic and acidic residues" evidence="1">
    <location>
        <begin position="520"/>
        <end position="532"/>
    </location>
</feature>
<evidence type="ECO:0000313" key="2">
    <source>
        <dbReference type="EMBL" id="KAK3303300.1"/>
    </source>
</evidence>